<evidence type="ECO:0000313" key="3">
    <source>
        <dbReference type="Proteomes" id="UP000294829"/>
    </source>
</evidence>
<evidence type="ECO:0000313" key="2">
    <source>
        <dbReference type="EMBL" id="TDK59617.1"/>
    </source>
</evidence>
<comment type="caution">
    <text evidence="2">The sequence shown here is derived from an EMBL/GenBank/DDBJ whole genome shotgun (WGS) entry which is preliminary data.</text>
</comment>
<dbReference type="Pfam" id="PF11769">
    <property type="entry name" value="DUF3313"/>
    <property type="match status" value="1"/>
</dbReference>
<dbReference type="AlphaFoldDB" id="A0A4R5VPZ4"/>
<proteinExistence type="predicted"/>
<dbReference type="InterPro" id="IPR021747">
    <property type="entry name" value="DUF3313"/>
</dbReference>
<organism evidence="2 3">
    <name type="scientific">Sapientia aquatica</name>
    <dbReference type="NCBI Taxonomy" id="1549640"/>
    <lineage>
        <taxon>Bacteria</taxon>
        <taxon>Pseudomonadati</taxon>
        <taxon>Pseudomonadota</taxon>
        <taxon>Betaproteobacteria</taxon>
        <taxon>Burkholderiales</taxon>
        <taxon>Oxalobacteraceae</taxon>
        <taxon>Sapientia</taxon>
    </lineage>
</organism>
<keyword evidence="1" id="KW-0732">Signal</keyword>
<feature type="chain" id="PRO_5020607602" evidence="1">
    <location>
        <begin position="20"/>
        <end position="220"/>
    </location>
</feature>
<gene>
    <name evidence="2" type="ORF">E2I14_18660</name>
</gene>
<name>A0A4R5VPZ4_9BURK</name>
<dbReference type="RefSeq" id="WP_133331375.1">
    <property type="nucleotide sequence ID" value="NZ_SMYL01000021.1"/>
</dbReference>
<protein>
    <submittedName>
        <fullName evidence="2">DUF3313 family protein</fullName>
    </submittedName>
</protein>
<reference evidence="2 3" key="1">
    <citation type="submission" date="2019-03" db="EMBL/GenBank/DDBJ databases">
        <title>Sapientia aquatica gen. nov., sp. nov., isolated from a crater lake.</title>
        <authorList>
            <person name="Felfoldi T."/>
            <person name="Szabo A."/>
            <person name="Toth E."/>
            <person name="Schumann P."/>
            <person name="Keki Z."/>
            <person name="Marialigeti K."/>
            <person name="Mathe I."/>
        </authorList>
    </citation>
    <scope>NUCLEOTIDE SEQUENCE [LARGE SCALE GENOMIC DNA]</scope>
    <source>
        <strain evidence="2 3">SA-152</strain>
    </source>
</reference>
<sequence>MRKIVLLIAAVAISPLIFAQGNNAVIPSGFLSHYDKLVPDPRSSDNYFHYSAPATTKRKVGKIYFLPLTTFPENKEFDVIDRATVDAMLSKLDEVLRKKLAGKATLVNTLEEADTIVQIAATGAKTIDASRDVIDYIPLRLVTKPLKDAAMGKQQQVVVTLEMMMRDAKTHEPVFEAIHHTAGKNIGRTGDAKLQANIDALRPVVDKWTDNIVKEIISPQ</sequence>
<accession>A0A4R5VPZ4</accession>
<keyword evidence="3" id="KW-1185">Reference proteome</keyword>
<dbReference type="EMBL" id="SMYL01000021">
    <property type="protein sequence ID" value="TDK59617.1"/>
    <property type="molecule type" value="Genomic_DNA"/>
</dbReference>
<feature type="signal peptide" evidence="1">
    <location>
        <begin position="1"/>
        <end position="19"/>
    </location>
</feature>
<evidence type="ECO:0000256" key="1">
    <source>
        <dbReference type="SAM" id="SignalP"/>
    </source>
</evidence>
<dbReference type="Proteomes" id="UP000294829">
    <property type="component" value="Unassembled WGS sequence"/>
</dbReference>